<keyword evidence="1" id="KW-0472">Membrane</keyword>
<gene>
    <name evidence="3" type="ORF">GCM10009422_08490</name>
</gene>
<proteinExistence type="predicted"/>
<dbReference type="EMBL" id="BAAAGA010000001">
    <property type="protein sequence ID" value="GAA0615711.1"/>
    <property type="molecule type" value="Genomic_DNA"/>
</dbReference>
<accession>A0ABN1GPD5</accession>
<comment type="caution">
    <text evidence="3">The sequence shown here is derived from an EMBL/GenBank/DDBJ whole genome shotgun (WGS) entry which is preliminary data.</text>
</comment>
<evidence type="ECO:0000313" key="3">
    <source>
        <dbReference type="EMBL" id="GAA0615711.1"/>
    </source>
</evidence>
<dbReference type="Pfam" id="PF05170">
    <property type="entry name" value="AsmA"/>
    <property type="match status" value="2"/>
</dbReference>
<evidence type="ECO:0000259" key="2">
    <source>
        <dbReference type="Pfam" id="PF05170"/>
    </source>
</evidence>
<keyword evidence="1" id="KW-0812">Transmembrane</keyword>
<feature type="domain" description="AsmA" evidence="2">
    <location>
        <begin position="50"/>
        <end position="174"/>
    </location>
</feature>
<reference evidence="4" key="1">
    <citation type="journal article" date="2019" name="Int. J. Syst. Evol. Microbiol.">
        <title>The Global Catalogue of Microorganisms (GCM) 10K type strain sequencing project: providing services to taxonomists for standard genome sequencing and annotation.</title>
        <authorList>
            <consortium name="The Broad Institute Genomics Platform"/>
            <consortium name="The Broad Institute Genome Sequencing Center for Infectious Disease"/>
            <person name="Wu L."/>
            <person name="Ma J."/>
        </authorList>
    </citation>
    <scope>NUCLEOTIDE SEQUENCE [LARGE SCALE GENOMIC DNA]</scope>
    <source>
        <strain evidence="4">JCM 12928</strain>
    </source>
</reference>
<keyword evidence="1" id="KW-1133">Transmembrane helix</keyword>
<dbReference type="PANTHER" id="PTHR30441:SF9">
    <property type="entry name" value="ASMA FAMILY PROTEIN YHJG"/>
    <property type="match status" value="1"/>
</dbReference>
<feature type="transmembrane region" description="Helical" evidence="1">
    <location>
        <begin position="52"/>
        <end position="71"/>
    </location>
</feature>
<evidence type="ECO:0000256" key="1">
    <source>
        <dbReference type="SAM" id="Phobius"/>
    </source>
</evidence>
<organism evidence="3 4">
    <name type="scientific">Brevundimonas kwangchunensis</name>
    <dbReference type="NCBI Taxonomy" id="322163"/>
    <lineage>
        <taxon>Bacteria</taxon>
        <taxon>Pseudomonadati</taxon>
        <taxon>Pseudomonadota</taxon>
        <taxon>Alphaproteobacteria</taxon>
        <taxon>Caulobacterales</taxon>
        <taxon>Caulobacteraceae</taxon>
        <taxon>Brevundimonas</taxon>
    </lineage>
</organism>
<sequence length="681" mass="72944">MPNPLKDNRNWLAVRDRALVPAGQRIGAWRDWIVANDPVYAAARRPGPAEKIAASVTLVLILAVVLFLALFDWNMLRGPIERWASAKYDRQIELNGDLDVNLFSWTPSAQIRELRIGGPDWARERDTLKVDDLQASVRLRSLFAGQLEMPLVAITRPEVVLIATEDGRRSWQLNPDDPDTGEGMKLPPIHRLVIRDGTLSLTEQRRDIQLEATISAREGTDGEAGFMLDGRGSMNGTPLTLTVKGGPFINIRRDRPYGFQATLAGLGTRLVADGSITRPFDLGQFTATLSLQGQDLADIYLLTGITTPNTPPYRLSGTLTRDDAKFTFADFSGRVGSSDLSGDLVVDKPGERRRVDADLRSSLLDIDDLASVLGARPQVTPAGNTVATSGTPGKLLPDAPLNVERLRTMDGTLRYRAAQVKRNELDIRQVDLGADLKDGILNLDPVAFNFNRGELRGTAKINATRDTPYSAVDFRLRGYPLESIIPARGGAPTVTGSALGRAQLEGPGASIHDFADNSKGTMSLVVPQGRIRSAFAELLGINVTAGLGRLLGGDESSSEIRCAVADFTVAGGVATARTFVIDTTPVLAQGTGTIDLGAETMNLRIDGETKEARLVRLWSPIVVQGPLTAPRVGIDGGQVAGQVGLGAALGALINPLVALLPFVDPGLAEDANCGALISSAR</sequence>
<keyword evidence="4" id="KW-1185">Reference proteome</keyword>
<dbReference type="InterPro" id="IPR052894">
    <property type="entry name" value="AsmA-related"/>
</dbReference>
<evidence type="ECO:0000313" key="4">
    <source>
        <dbReference type="Proteomes" id="UP001501352"/>
    </source>
</evidence>
<dbReference type="InterPro" id="IPR007844">
    <property type="entry name" value="AsmA"/>
</dbReference>
<dbReference type="Proteomes" id="UP001501352">
    <property type="component" value="Unassembled WGS sequence"/>
</dbReference>
<feature type="domain" description="AsmA" evidence="2">
    <location>
        <begin position="268"/>
        <end position="576"/>
    </location>
</feature>
<name>A0ABN1GPD5_9CAUL</name>
<dbReference type="RefSeq" id="WP_343790874.1">
    <property type="nucleotide sequence ID" value="NZ_BAAAGA010000001.1"/>
</dbReference>
<protein>
    <submittedName>
        <fullName evidence="3">AsmA family protein</fullName>
    </submittedName>
</protein>
<dbReference type="PANTHER" id="PTHR30441">
    <property type="entry name" value="DUF748 DOMAIN-CONTAINING PROTEIN"/>
    <property type="match status" value="1"/>
</dbReference>